<organism evidence="2 3">
    <name type="scientific">Caulobacter hibisci</name>
    <dbReference type="NCBI Taxonomy" id="2035993"/>
    <lineage>
        <taxon>Bacteria</taxon>
        <taxon>Pseudomonadati</taxon>
        <taxon>Pseudomonadota</taxon>
        <taxon>Alphaproteobacteria</taxon>
        <taxon>Caulobacterales</taxon>
        <taxon>Caulobacteraceae</taxon>
        <taxon>Caulobacter</taxon>
    </lineage>
</organism>
<protein>
    <submittedName>
        <fullName evidence="2">MarR family transcriptional regulator</fullName>
    </submittedName>
</protein>
<dbReference type="EMBL" id="JADWOX010000003">
    <property type="protein sequence ID" value="MBI1683422.1"/>
    <property type="molecule type" value="Genomic_DNA"/>
</dbReference>
<accession>A0ABS0SXQ8</accession>
<dbReference type="Proteomes" id="UP000639859">
    <property type="component" value="Unassembled WGS sequence"/>
</dbReference>
<dbReference type="Gene3D" id="1.10.10.10">
    <property type="entry name" value="Winged helix-like DNA-binding domain superfamily/Winged helix DNA-binding domain"/>
    <property type="match status" value="1"/>
</dbReference>
<dbReference type="RefSeq" id="WP_198575351.1">
    <property type="nucleotide sequence ID" value="NZ_JADWOX010000003.1"/>
</dbReference>
<evidence type="ECO:0000259" key="1">
    <source>
        <dbReference type="PROSITE" id="PS50995"/>
    </source>
</evidence>
<sequence>MTAKAKRHDRAGAASVQWRRERPDLDPFPMELVGRLCEAAEIVLKDRLAPLFAAHGLQRGEFDVLATLRRAGGDFALTPTDLYETAMVSSGGMTARIDRLEKMALVERRPHPSDRRGTLVALTGEGLAVLDRILPLHIDNERALLAALDDEEQQVLSGLLAKLLVGLEAE</sequence>
<comment type="caution">
    <text evidence="2">The sequence shown here is derived from an EMBL/GenBank/DDBJ whole genome shotgun (WGS) entry which is preliminary data.</text>
</comment>
<dbReference type="SUPFAM" id="SSF46785">
    <property type="entry name" value="Winged helix' DNA-binding domain"/>
    <property type="match status" value="1"/>
</dbReference>
<feature type="domain" description="HTH marR-type" evidence="1">
    <location>
        <begin position="29"/>
        <end position="165"/>
    </location>
</feature>
<keyword evidence="3" id="KW-1185">Reference proteome</keyword>
<dbReference type="PRINTS" id="PR00598">
    <property type="entry name" value="HTHMARR"/>
</dbReference>
<reference evidence="2 3" key="1">
    <citation type="submission" date="2020-11" db="EMBL/GenBank/DDBJ databases">
        <title>genome sequence of strain KACC 18849.</title>
        <authorList>
            <person name="Gao J."/>
            <person name="Zhang X."/>
        </authorList>
    </citation>
    <scope>NUCLEOTIDE SEQUENCE [LARGE SCALE GENOMIC DNA]</scope>
    <source>
        <strain evidence="2 3">KACC 18849</strain>
    </source>
</reference>
<dbReference type="InterPro" id="IPR036390">
    <property type="entry name" value="WH_DNA-bd_sf"/>
</dbReference>
<proteinExistence type="predicted"/>
<evidence type="ECO:0000313" key="2">
    <source>
        <dbReference type="EMBL" id="MBI1683422.1"/>
    </source>
</evidence>
<gene>
    <name evidence="2" type="ORF">I4Q42_07075</name>
</gene>
<dbReference type="SMART" id="SM00347">
    <property type="entry name" value="HTH_MARR"/>
    <property type="match status" value="1"/>
</dbReference>
<dbReference type="InterPro" id="IPR039422">
    <property type="entry name" value="MarR/SlyA-like"/>
</dbReference>
<dbReference type="PANTHER" id="PTHR33164">
    <property type="entry name" value="TRANSCRIPTIONAL REGULATOR, MARR FAMILY"/>
    <property type="match status" value="1"/>
</dbReference>
<evidence type="ECO:0000313" key="3">
    <source>
        <dbReference type="Proteomes" id="UP000639859"/>
    </source>
</evidence>
<name>A0ABS0SXQ8_9CAUL</name>
<dbReference type="Pfam" id="PF12802">
    <property type="entry name" value="MarR_2"/>
    <property type="match status" value="1"/>
</dbReference>
<dbReference type="InterPro" id="IPR000835">
    <property type="entry name" value="HTH_MarR-typ"/>
</dbReference>
<dbReference type="InterPro" id="IPR036388">
    <property type="entry name" value="WH-like_DNA-bd_sf"/>
</dbReference>
<dbReference type="PROSITE" id="PS50995">
    <property type="entry name" value="HTH_MARR_2"/>
    <property type="match status" value="1"/>
</dbReference>
<dbReference type="PANTHER" id="PTHR33164:SF104">
    <property type="entry name" value="TRANSCRIPTIONAL REGULATORY PROTEIN"/>
    <property type="match status" value="1"/>
</dbReference>